<dbReference type="RefSeq" id="XP_020087370.1">
    <property type="nucleotide sequence ID" value="XM_020231781.1"/>
</dbReference>
<dbReference type="PANTHER" id="PTHR36057">
    <property type="match status" value="1"/>
</dbReference>
<keyword evidence="1" id="KW-1185">Reference proteome</keyword>
<protein>
    <submittedName>
        <fullName evidence="2">Uncharacterized protein LOC109709514</fullName>
    </submittedName>
</protein>
<reference evidence="2" key="2">
    <citation type="submission" date="2025-08" db="UniProtKB">
        <authorList>
            <consortium name="RefSeq"/>
        </authorList>
    </citation>
    <scope>IDENTIFICATION</scope>
    <source>
        <tissue evidence="2">Leaf</tissue>
    </source>
</reference>
<dbReference type="InterPro" id="IPR010634">
    <property type="entry name" value="DUF1223"/>
</dbReference>
<evidence type="ECO:0000313" key="1">
    <source>
        <dbReference type="Proteomes" id="UP000515123"/>
    </source>
</evidence>
<dbReference type="SUPFAM" id="SSF52833">
    <property type="entry name" value="Thioredoxin-like"/>
    <property type="match status" value="1"/>
</dbReference>
<dbReference type="AlphaFoldDB" id="A0A6P5F1Z2"/>
<dbReference type="Proteomes" id="UP000515123">
    <property type="component" value="Linkage group 4"/>
</dbReference>
<name>A0A6P5F1Z2_ANACO</name>
<dbReference type="InterPro" id="IPR036249">
    <property type="entry name" value="Thioredoxin-like_sf"/>
</dbReference>
<sequence>MAPRRLFACFGRGGGASSATGGASPEANATADLTAEEQRRMGPVLVELFVSQGCAASPEAEAVVAALARGGQEDNDEEGVGVGLGVVALAFHVEYWDYRGWKDPFGSSMWTVRQKAFVEALRLDTLFTPQAVVHGRAHCLGADRDAIISAVQSAPRFPSPTMQATFQRPSPETLQVSFSGQLRTKVDSHGADVMVALYENGLVTDCTRGENKGRVLPNDHVVRHLQKLLSVKDVSAKKNLSGSVQFALWDGFNPTKCGLVLFVQNSSLQTFGVQHILLPETL</sequence>
<dbReference type="Pfam" id="PF06764">
    <property type="entry name" value="DUF1223"/>
    <property type="match status" value="1"/>
</dbReference>
<dbReference type="OrthoDB" id="938668at2759"/>
<gene>
    <name evidence="2" type="primary">LOC109709514</name>
</gene>
<proteinExistence type="predicted"/>
<accession>A0A6P5F1Z2</accession>
<dbReference type="PANTHER" id="PTHR36057:SF1">
    <property type="entry name" value="LIPOPROTEIN LIPID ATTACHMENT SITE-LIKE PROTEIN, PUTATIVE (DUF1223)-RELATED"/>
    <property type="match status" value="1"/>
</dbReference>
<evidence type="ECO:0000313" key="2">
    <source>
        <dbReference type="RefSeq" id="XP_020087370.1"/>
    </source>
</evidence>
<organism evidence="1 2">
    <name type="scientific">Ananas comosus</name>
    <name type="common">Pineapple</name>
    <name type="synonym">Ananas ananas</name>
    <dbReference type="NCBI Taxonomy" id="4615"/>
    <lineage>
        <taxon>Eukaryota</taxon>
        <taxon>Viridiplantae</taxon>
        <taxon>Streptophyta</taxon>
        <taxon>Embryophyta</taxon>
        <taxon>Tracheophyta</taxon>
        <taxon>Spermatophyta</taxon>
        <taxon>Magnoliopsida</taxon>
        <taxon>Liliopsida</taxon>
        <taxon>Poales</taxon>
        <taxon>Bromeliaceae</taxon>
        <taxon>Bromelioideae</taxon>
        <taxon>Ananas</taxon>
    </lineage>
</organism>
<reference evidence="1" key="1">
    <citation type="journal article" date="2015" name="Nat. Genet.">
        <title>The pineapple genome and the evolution of CAM photosynthesis.</title>
        <authorList>
            <person name="Ming R."/>
            <person name="VanBuren R."/>
            <person name="Wai C.M."/>
            <person name="Tang H."/>
            <person name="Schatz M.C."/>
            <person name="Bowers J.E."/>
            <person name="Lyons E."/>
            <person name="Wang M.L."/>
            <person name="Chen J."/>
            <person name="Biggers E."/>
            <person name="Zhang J."/>
            <person name="Huang L."/>
            <person name="Zhang L."/>
            <person name="Miao W."/>
            <person name="Zhang J."/>
            <person name="Ye Z."/>
            <person name="Miao C."/>
            <person name="Lin Z."/>
            <person name="Wang H."/>
            <person name="Zhou H."/>
            <person name="Yim W.C."/>
            <person name="Priest H.D."/>
            <person name="Zheng C."/>
            <person name="Woodhouse M."/>
            <person name="Edger P.P."/>
            <person name="Guyot R."/>
            <person name="Guo H.B."/>
            <person name="Guo H."/>
            <person name="Zheng G."/>
            <person name="Singh R."/>
            <person name="Sharma A."/>
            <person name="Min X."/>
            <person name="Zheng Y."/>
            <person name="Lee H."/>
            <person name="Gurtowski J."/>
            <person name="Sedlazeck F.J."/>
            <person name="Harkess A."/>
            <person name="McKain M.R."/>
            <person name="Liao Z."/>
            <person name="Fang J."/>
            <person name="Liu J."/>
            <person name="Zhang X."/>
            <person name="Zhang Q."/>
            <person name="Hu W."/>
            <person name="Qin Y."/>
            <person name="Wang K."/>
            <person name="Chen L.Y."/>
            <person name="Shirley N."/>
            <person name="Lin Y.R."/>
            <person name="Liu L.Y."/>
            <person name="Hernandez A.G."/>
            <person name="Wright C.L."/>
            <person name="Bulone V."/>
            <person name="Tuskan G.A."/>
            <person name="Heath K."/>
            <person name="Zee F."/>
            <person name="Moore P.H."/>
            <person name="Sunkar R."/>
            <person name="Leebens-Mack J.H."/>
            <person name="Mockler T."/>
            <person name="Bennetzen J.L."/>
            <person name="Freeling M."/>
            <person name="Sankoff D."/>
            <person name="Paterson A.H."/>
            <person name="Zhu X."/>
            <person name="Yang X."/>
            <person name="Smith J.A."/>
            <person name="Cushman J.C."/>
            <person name="Paull R.E."/>
            <person name="Yu Q."/>
        </authorList>
    </citation>
    <scope>NUCLEOTIDE SEQUENCE [LARGE SCALE GENOMIC DNA]</scope>
    <source>
        <strain evidence="1">cv. F153</strain>
    </source>
</reference>
<dbReference type="GeneID" id="109709514"/>